<sequence length="64" mass="7284">METKLMRLLLQGHLDLPQRVTLYVVLKDPHPDRIDLVDTINRLLPSRMNIDPGTLILAIVLDAV</sequence>
<evidence type="ECO:0000313" key="2">
    <source>
        <dbReference type="Proteomes" id="UP000298602"/>
    </source>
</evidence>
<name>A0A4P8L2G8_9BACT</name>
<dbReference type="Proteomes" id="UP000298602">
    <property type="component" value="Chromosome"/>
</dbReference>
<dbReference type="EMBL" id="CP040098">
    <property type="protein sequence ID" value="QCQ21914.1"/>
    <property type="molecule type" value="Genomic_DNA"/>
</dbReference>
<protein>
    <submittedName>
        <fullName evidence="1">Uncharacterized protein</fullName>
    </submittedName>
</protein>
<accession>A0A4P8L2G8</accession>
<reference evidence="1 2" key="1">
    <citation type="submission" date="2019-05" db="EMBL/GenBank/DDBJ databases">
        <title>The Complete Genome Sequence of the n-alkane-degrading Desulfoglaeba alkanexedens ALDC reveals multiple alkylsuccinate synthase gene clusters.</title>
        <authorList>
            <person name="Callaghan A.V."/>
            <person name="Davidova I.A."/>
            <person name="Duncan K.E."/>
            <person name="Morris B."/>
            <person name="McInerney M.J."/>
        </authorList>
    </citation>
    <scope>NUCLEOTIDE SEQUENCE [LARGE SCALE GENOMIC DNA]</scope>
    <source>
        <strain evidence="1 2">ALDC</strain>
    </source>
</reference>
<keyword evidence="2" id="KW-1185">Reference proteome</keyword>
<reference evidence="1 2" key="2">
    <citation type="submission" date="2019-05" db="EMBL/GenBank/DDBJ databases">
        <authorList>
            <person name="Suflita J.M."/>
            <person name="Marks C.R."/>
        </authorList>
    </citation>
    <scope>NUCLEOTIDE SEQUENCE [LARGE SCALE GENOMIC DNA]</scope>
    <source>
        <strain evidence="1 2">ALDC</strain>
    </source>
</reference>
<organism evidence="1 2">
    <name type="scientific">Desulfoglaeba alkanexedens ALDC</name>
    <dbReference type="NCBI Taxonomy" id="980445"/>
    <lineage>
        <taxon>Bacteria</taxon>
        <taxon>Pseudomonadati</taxon>
        <taxon>Thermodesulfobacteriota</taxon>
        <taxon>Syntrophobacteria</taxon>
        <taxon>Syntrophobacterales</taxon>
        <taxon>Syntrophobacteraceae</taxon>
        <taxon>Desulfoglaeba</taxon>
    </lineage>
</organism>
<dbReference type="AlphaFoldDB" id="A0A4P8L2G8"/>
<dbReference type="KEGG" id="dax:FDQ92_06825"/>
<proteinExistence type="predicted"/>
<gene>
    <name evidence="1" type="ORF">FDQ92_06825</name>
</gene>
<evidence type="ECO:0000313" key="1">
    <source>
        <dbReference type="EMBL" id="QCQ21914.1"/>
    </source>
</evidence>